<protein>
    <submittedName>
        <fullName evidence="1">Uncharacterized protein</fullName>
    </submittedName>
</protein>
<evidence type="ECO:0000313" key="1">
    <source>
        <dbReference type="EMBL" id="KAF1974513.1"/>
    </source>
</evidence>
<reference evidence="1" key="1">
    <citation type="journal article" date="2020" name="Stud. Mycol.">
        <title>101 Dothideomycetes genomes: a test case for predicting lifestyles and emergence of pathogens.</title>
        <authorList>
            <person name="Haridas S."/>
            <person name="Albert R."/>
            <person name="Binder M."/>
            <person name="Bloem J."/>
            <person name="Labutti K."/>
            <person name="Salamov A."/>
            <person name="Andreopoulos B."/>
            <person name="Baker S."/>
            <person name="Barry K."/>
            <person name="Bills G."/>
            <person name="Bluhm B."/>
            <person name="Cannon C."/>
            <person name="Castanera R."/>
            <person name="Culley D."/>
            <person name="Daum C."/>
            <person name="Ezra D."/>
            <person name="Gonzalez J."/>
            <person name="Henrissat B."/>
            <person name="Kuo A."/>
            <person name="Liang C."/>
            <person name="Lipzen A."/>
            <person name="Lutzoni F."/>
            <person name="Magnuson J."/>
            <person name="Mondo S."/>
            <person name="Nolan M."/>
            <person name="Ohm R."/>
            <person name="Pangilinan J."/>
            <person name="Park H.-J."/>
            <person name="Ramirez L."/>
            <person name="Alfaro M."/>
            <person name="Sun H."/>
            <person name="Tritt A."/>
            <person name="Yoshinaga Y."/>
            <person name="Zwiers L.-H."/>
            <person name="Turgeon B."/>
            <person name="Goodwin S."/>
            <person name="Spatafora J."/>
            <person name="Crous P."/>
            <person name="Grigoriev I."/>
        </authorList>
    </citation>
    <scope>NUCLEOTIDE SEQUENCE</scope>
    <source>
        <strain evidence="1">CBS 107.79</strain>
    </source>
</reference>
<sequence length="342" mass="39910">MPSLENLPPEILELVVSKLVLWAVKCFEDPEIRDLASLRLTSRTIKAKLQYTFTRIYFTTRSVDFTPEHITRLSSIVRHEEYNPAITTLLFYYIDKDEIESQINATRGITFSEMDRRFDVLPEIERQDFEESGTSTTLLYTAFQRLPNLKRIEFWVFYFSNAEEHGKGTSSNLFKQVLGAVSLAGIHLTSLVMHERWSRFGTTTNTKVQRTIEQAFFGPPSCPKTTPGQRNLDWVAIFTEFKKFPALRRLDLVNLADNGYKVAFPQYGHIGYDLVLYPDTVFYQEPWQHMGMPNPFHFKASEWEHPQIRLNELITDVQVTDEPAVDWDPRSEPLQDEYWDGF</sequence>
<gene>
    <name evidence="1" type="ORF">BU23DRAFT_567336</name>
</gene>
<dbReference type="AlphaFoldDB" id="A0A6A5VAQ3"/>
<proteinExistence type="predicted"/>
<dbReference type="OrthoDB" id="3799678at2759"/>
<keyword evidence="2" id="KW-1185">Reference proteome</keyword>
<dbReference type="EMBL" id="ML976674">
    <property type="protein sequence ID" value="KAF1974513.1"/>
    <property type="molecule type" value="Genomic_DNA"/>
</dbReference>
<name>A0A6A5VAQ3_9PLEO</name>
<dbReference type="Proteomes" id="UP000800036">
    <property type="component" value="Unassembled WGS sequence"/>
</dbReference>
<organism evidence="1 2">
    <name type="scientific">Bimuria novae-zelandiae CBS 107.79</name>
    <dbReference type="NCBI Taxonomy" id="1447943"/>
    <lineage>
        <taxon>Eukaryota</taxon>
        <taxon>Fungi</taxon>
        <taxon>Dikarya</taxon>
        <taxon>Ascomycota</taxon>
        <taxon>Pezizomycotina</taxon>
        <taxon>Dothideomycetes</taxon>
        <taxon>Pleosporomycetidae</taxon>
        <taxon>Pleosporales</taxon>
        <taxon>Massarineae</taxon>
        <taxon>Didymosphaeriaceae</taxon>
        <taxon>Bimuria</taxon>
    </lineage>
</organism>
<evidence type="ECO:0000313" key="2">
    <source>
        <dbReference type="Proteomes" id="UP000800036"/>
    </source>
</evidence>
<accession>A0A6A5VAQ3</accession>